<feature type="domain" description="C2H2-type" evidence="2">
    <location>
        <begin position="40"/>
        <end position="61"/>
    </location>
</feature>
<keyword evidence="3" id="KW-1185">Reference proteome</keyword>
<feature type="compositionally biased region" description="Polar residues" evidence="1">
    <location>
        <begin position="448"/>
        <end position="467"/>
    </location>
</feature>
<dbReference type="Gene3D" id="3.30.160.60">
    <property type="entry name" value="Classic Zinc Finger"/>
    <property type="match status" value="1"/>
</dbReference>
<dbReference type="SMART" id="SM00355">
    <property type="entry name" value="ZnF_C2H2"/>
    <property type="match status" value="5"/>
</dbReference>
<feature type="region of interest" description="Disordered" evidence="1">
    <location>
        <begin position="448"/>
        <end position="536"/>
    </location>
</feature>
<feature type="region of interest" description="Disordered" evidence="1">
    <location>
        <begin position="580"/>
        <end position="607"/>
    </location>
</feature>
<sequence>MKKLRKLITIAPNHLRQYISGNLRPSNPIPNFHNMSSTKRTCLICKRDYPKNSLIAHIAEHLNYKRHKCSDCTFQSVLMEAMVDHQNNTTHKVEFDVKNWYLERVCQLVYSDFEYAQKNGEDAIRKFGSSFGDKTRLTEMLRVGEVKEEEEDEIEVIGTREAAASIPVARRSLSEGTEQQPSPTNVKTQSQSHGTPNQSQVSGSVQRQQIQEIEIVRPKDAFNVQTAPADSSNEHPKQGQPTEQILVELQRQITKGLERKICKICHLMVDNDYKSQKEHVIGRHMVGIDENKREEKLRWKLERCFKQEGHLLITNDFQCNICGHETKYKETRYHHVSAVHTDYQWNCVFSSCDFVVRSKRHFNGHLNSWHELNLNQLEGEAKDSFIMMNSDFELKLTPLVRKCFPFDLPSPNSGGEEERRKKARKKSGGGMGTEDALVDSVVSNFMPTIGHSTLNRPNSNQARTHQNGEMDEYESSSGSDYTDSEHESKSTKHNGSKGNRERVELKQNSSIAKQQTKRELDIEKTRPSCSNPTTAAISDARNGSFYSCPKNIHRTRRMSEHRNNYHNDSRWRRVRRGFNEASSKGQRHAVKKQKMEGNSDSIVYLHR</sequence>
<name>A0A914IAQ1_GLORO</name>
<evidence type="ECO:0000313" key="3">
    <source>
        <dbReference type="Proteomes" id="UP000887572"/>
    </source>
</evidence>
<accession>A0A914IAQ1</accession>
<dbReference type="Proteomes" id="UP000887572">
    <property type="component" value="Unplaced"/>
</dbReference>
<dbReference type="WBParaSite" id="Gr19_v10_g8164.t1">
    <property type="protein sequence ID" value="Gr19_v10_g8164.t1"/>
    <property type="gene ID" value="Gr19_v10_g8164"/>
</dbReference>
<dbReference type="AlphaFoldDB" id="A0A914IAQ1"/>
<organism evidence="3 4">
    <name type="scientific">Globodera rostochiensis</name>
    <name type="common">Golden nematode worm</name>
    <name type="synonym">Heterodera rostochiensis</name>
    <dbReference type="NCBI Taxonomy" id="31243"/>
    <lineage>
        <taxon>Eukaryota</taxon>
        <taxon>Metazoa</taxon>
        <taxon>Ecdysozoa</taxon>
        <taxon>Nematoda</taxon>
        <taxon>Chromadorea</taxon>
        <taxon>Rhabditida</taxon>
        <taxon>Tylenchina</taxon>
        <taxon>Tylenchomorpha</taxon>
        <taxon>Tylenchoidea</taxon>
        <taxon>Heteroderidae</taxon>
        <taxon>Heteroderinae</taxon>
        <taxon>Globodera</taxon>
    </lineage>
</organism>
<feature type="compositionally biased region" description="Polar residues" evidence="1">
    <location>
        <begin position="527"/>
        <end position="536"/>
    </location>
</feature>
<evidence type="ECO:0000256" key="1">
    <source>
        <dbReference type="SAM" id="MobiDB-lite"/>
    </source>
</evidence>
<dbReference type="InterPro" id="IPR013087">
    <property type="entry name" value="Znf_C2H2_type"/>
</dbReference>
<feature type="domain" description="C2H2-type" evidence="2">
    <location>
        <begin position="67"/>
        <end position="91"/>
    </location>
</feature>
<feature type="region of interest" description="Disordered" evidence="1">
    <location>
        <begin position="165"/>
        <end position="241"/>
    </location>
</feature>
<protein>
    <submittedName>
        <fullName evidence="4">C2H2-type domain-containing protein</fullName>
    </submittedName>
</protein>
<feature type="region of interest" description="Disordered" evidence="1">
    <location>
        <begin position="407"/>
        <end position="435"/>
    </location>
</feature>
<reference evidence="4" key="1">
    <citation type="submission" date="2022-11" db="UniProtKB">
        <authorList>
            <consortium name="WormBaseParasite"/>
        </authorList>
    </citation>
    <scope>IDENTIFICATION</scope>
</reference>
<feature type="domain" description="C2H2-type" evidence="2">
    <location>
        <begin position="260"/>
        <end position="284"/>
    </location>
</feature>
<proteinExistence type="predicted"/>
<evidence type="ECO:0000313" key="4">
    <source>
        <dbReference type="WBParaSite" id="Gr19_v10_g8164.t1"/>
    </source>
</evidence>
<feature type="compositionally biased region" description="Basic and acidic residues" evidence="1">
    <location>
        <begin position="516"/>
        <end position="526"/>
    </location>
</feature>
<feature type="domain" description="C2H2-type" evidence="2">
    <location>
        <begin position="317"/>
        <end position="340"/>
    </location>
</feature>
<evidence type="ECO:0000259" key="2">
    <source>
        <dbReference type="SMART" id="SM00355"/>
    </source>
</evidence>
<feature type="domain" description="C2H2-type" evidence="2">
    <location>
        <begin position="345"/>
        <end position="370"/>
    </location>
</feature>
<feature type="compositionally biased region" description="Low complexity" evidence="1">
    <location>
        <begin position="198"/>
        <end position="213"/>
    </location>
</feature>
<feature type="compositionally biased region" description="Polar residues" evidence="1">
    <location>
        <begin position="174"/>
        <end position="197"/>
    </location>
</feature>